<dbReference type="Proteomes" id="UP000316714">
    <property type="component" value="Unassembled WGS sequence"/>
</dbReference>
<dbReference type="OrthoDB" id="276092at2"/>
<sequence precursor="true">MLRTTYLVLAMLAAAALPAEEPKTLLARIFEWRYPDAKILESVMSDAATKDAQGKRTTPSGQCRTVMTTADSFAEVVAYYTAMLTPPDGGKHSEPAGAAFPRSVTYHSDSAERPVAIQIIQVTTDTSSTTLVISRAKGEAQTHIAWTQYERL</sequence>
<accession>A0A5C5V3L7</accession>
<proteinExistence type="predicted"/>
<evidence type="ECO:0000256" key="1">
    <source>
        <dbReference type="SAM" id="SignalP"/>
    </source>
</evidence>
<keyword evidence="3" id="KW-1185">Reference proteome</keyword>
<evidence type="ECO:0000313" key="3">
    <source>
        <dbReference type="Proteomes" id="UP000316714"/>
    </source>
</evidence>
<protein>
    <recommendedName>
        <fullName evidence="4">Lipocalin-like domain-containing protein</fullName>
    </recommendedName>
</protein>
<dbReference type="RefSeq" id="WP_146567633.1">
    <property type="nucleotide sequence ID" value="NZ_SIHJ01000003.1"/>
</dbReference>
<organism evidence="2 3">
    <name type="scientific">Posidoniimonas corsicana</name>
    <dbReference type="NCBI Taxonomy" id="1938618"/>
    <lineage>
        <taxon>Bacteria</taxon>
        <taxon>Pseudomonadati</taxon>
        <taxon>Planctomycetota</taxon>
        <taxon>Planctomycetia</taxon>
        <taxon>Pirellulales</taxon>
        <taxon>Lacipirellulaceae</taxon>
        <taxon>Posidoniimonas</taxon>
    </lineage>
</organism>
<feature type="chain" id="PRO_5022826415" description="Lipocalin-like domain-containing protein" evidence="1">
    <location>
        <begin position="20"/>
        <end position="152"/>
    </location>
</feature>
<reference evidence="2 3" key="1">
    <citation type="submission" date="2019-02" db="EMBL/GenBank/DDBJ databases">
        <title>Deep-cultivation of Planctomycetes and their phenomic and genomic characterization uncovers novel biology.</title>
        <authorList>
            <person name="Wiegand S."/>
            <person name="Jogler M."/>
            <person name="Boedeker C."/>
            <person name="Pinto D."/>
            <person name="Vollmers J."/>
            <person name="Rivas-Marin E."/>
            <person name="Kohn T."/>
            <person name="Peeters S.H."/>
            <person name="Heuer A."/>
            <person name="Rast P."/>
            <person name="Oberbeckmann S."/>
            <person name="Bunk B."/>
            <person name="Jeske O."/>
            <person name="Meyerdierks A."/>
            <person name="Storesund J.E."/>
            <person name="Kallscheuer N."/>
            <person name="Luecker S."/>
            <person name="Lage O.M."/>
            <person name="Pohl T."/>
            <person name="Merkel B.J."/>
            <person name="Hornburger P."/>
            <person name="Mueller R.-W."/>
            <person name="Bruemmer F."/>
            <person name="Labrenz M."/>
            <person name="Spormann A.M."/>
            <person name="Op Den Camp H."/>
            <person name="Overmann J."/>
            <person name="Amann R."/>
            <person name="Jetten M.S.M."/>
            <person name="Mascher T."/>
            <person name="Medema M.H."/>
            <person name="Devos D.P."/>
            <person name="Kaster A.-K."/>
            <person name="Ovreas L."/>
            <person name="Rohde M."/>
            <person name="Galperin M.Y."/>
            <person name="Jogler C."/>
        </authorList>
    </citation>
    <scope>NUCLEOTIDE SEQUENCE [LARGE SCALE GENOMIC DNA]</scope>
    <source>
        <strain evidence="2 3">KOR34</strain>
    </source>
</reference>
<keyword evidence="1" id="KW-0732">Signal</keyword>
<evidence type="ECO:0008006" key="4">
    <source>
        <dbReference type="Google" id="ProtNLM"/>
    </source>
</evidence>
<comment type="caution">
    <text evidence="2">The sequence shown here is derived from an EMBL/GenBank/DDBJ whole genome shotgun (WGS) entry which is preliminary data.</text>
</comment>
<dbReference type="AlphaFoldDB" id="A0A5C5V3L7"/>
<feature type="signal peptide" evidence="1">
    <location>
        <begin position="1"/>
        <end position="19"/>
    </location>
</feature>
<evidence type="ECO:0000313" key="2">
    <source>
        <dbReference type="EMBL" id="TWT32347.1"/>
    </source>
</evidence>
<dbReference type="EMBL" id="SIHJ01000003">
    <property type="protein sequence ID" value="TWT32347.1"/>
    <property type="molecule type" value="Genomic_DNA"/>
</dbReference>
<name>A0A5C5V3L7_9BACT</name>
<gene>
    <name evidence="2" type="ORF">KOR34_41100</name>
</gene>